<keyword evidence="3" id="KW-0378">Hydrolase</keyword>
<evidence type="ECO:0000313" key="7">
    <source>
        <dbReference type="EMBL" id="OAT17072.1"/>
    </source>
</evidence>
<feature type="domain" description="Prohead serine protease" evidence="5">
    <location>
        <begin position="46"/>
        <end position="165"/>
    </location>
</feature>
<evidence type="ECO:0000256" key="1">
    <source>
        <dbReference type="ARBA" id="ARBA00022612"/>
    </source>
</evidence>
<feature type="domain" description="Phage capsid-like C-terminal" evidence="6">
    <location>
        <begin position="364"/>
        <end position="608"/>
    </location>
</feature>
<dbReference type="EMBL" id="LXEP01000044">
    <property type="protein sequence ID" value="OAT17072.1"/>
    <property type="molecule type" value="Genomic_DNA"/>
</dbReference>
<dbReference type="InterPro" id="IPR054612">
    <property type="entry name" value="Phage_capsid-like_C"/>
</dbReference>
<dbReference type="Pfam" id="PF04586">
    <property type="entry name" value="Peptidase_S78"/>
    <property type="match status" value="1"/>
</dbReference>
<evidence type="ECO:0000256" key="4">
    <source>
        <dbReference type="SAM" id="Coils"/>
    </source>
</evidence>
<evidence type="ECO:0000259" key="5">
    <source>
        <dbReference type="Pfam" id="PF04586"/>
    </source>
</evidence>
<comment type="caution">
    <text evidence="7">The sequence shown here is derived from an EMBL/GenBank/DDBJ whole genome shotgun (WGS) entry which is preliminary data.</text>
</comment>
<dbReference type="GO" id="GO:0008233">
    <property type="term" value="F:peptidase activity"/>
    <property type="evidence" value="ECO:0007669"/>
    <property type="project" value="UniProtKB-KW"/>
</dbReference>
<keyword evidence="4" id="KW-0175">Coiled coil</keyword>
<evidence type="ECO:0000256" key="3">
    <source>
        <dbReference type="ARBA" id="ARBA00022801"/>
    </source>
</evidence>
<gene>
    <name evidence="7" type="ORF">M977_04318</name>
</gene>
<evidence type="ECO:0008006" key="9">
    <source>
        <dbReference type="Google" id="ProtNLM"/>
    </source>
</evidence>
<dbReference type="GO" id="GO:0006508">
    <property type="term" value="P:proteolysis"/>
    <property type="evidence" value="ECO:0007669"/>
    <property type="project" value="UniProtKB-KW"/>
</dbReference>
<reference evidence="7 8" key="1">
    <citation type="submission" date="2016-04" db="EMBL/GenBank/DDBJ databases">
        <title>ATOL: Assembling a taxonomically balanced genome-scale reconstruction of the evolutionary history of the Enterobacteriaceae.</title>
        <authorList>
            <person name="Plunkett G.III."/>
            <person name="Neeno-Eckwall E.C."/>
            <person name="Glasner J.D."/>
            <person name="Perna N.T."/>
        </authorList>
    </citation>
    <scope>NUCLEOTIDE SEQUENCE [LARGE SCALE GENOMIC DNA]</scope>
    <source>
        <strain evidence="7 8">ATCC 51604</strain>
    </source>
</reference>
<dbReference type="InterPro" id="IPR054613">
    <property type="entry name" value="Peptidase_S78_dom"/>
</dbReference>
<dbReference type="RefSeq" id="WP_064518805.1">
    <property type="nucleotide sequence ID" value="NZ_LXEP01000044.1"/>
</dbReference>
<dbReference type="SUPFAM" id="SSF56563">
    <property type="entry name" value="Major capsid protein gp5"/>
    <property type="match status" value="1"/>
</dbReference>
<dbReference type="AlphaFoldDB" id="A0A1B7HN67"/>
<keyword evidence="2" id="KW-0645">Protease</keyword>
<proteinExistence type="predicted"/>
<dbReference type="Pfam" id="PF05065">
    <property type="entry name" value="Phage_capsid"/>
    <property type="match status" value="1"/>
</dbReference>
<dbReference type="PATRIC" id="fig|1354253.4.peg.4431"/>
<organism evidence="7 8">
    <name type="scientific">Buttiauxella gaviniae ATCC 51604</name>
    <dbReference type="NCBI Taxonomy" id="1354253"/>
    <lineage>
        <taxon>Bacteria</taxon>
        <taxon>Pseudomonadati</taxon>
        <taxon>Pseudomonadota</taxon>
        <taxon>Gammaproteobacteria</taxon>
        <taxon>Enterobacterales</taxon>
        <taxon>Enterobacteriaceae</taxon>
        <taxon>Buttiauxella</taxon>
    </lineage>
</organism>
<accession>A0A1B7HN67</accession>
<dbReference type="Proteomes" id="UP000078504">
    <property type="component" value="Unassembled WGS sequence"/>
</dbReference>
<sequence length="628" mass="69065">MILRRNLTVAARDLSVQTDEQGDYFNIRFSSEYPVNREVYDQYGDLAVYGEVLLHGSDNADLTRLNDGVASLLFNHDHNQHLGIIIPGSAYIDVNDKSGYAKVRFSKVGNLANEIAEKVQEGTISNISFGYSLDNYSFDDENKLILVDRWSVNEISFVTVPADPTVGLIRSENGSLNIIRKGDNAELNKQEIKTMTKRAKRATEDEILEQEEVIEEQEEVIAEEEAEVEEEVSEEEERDISEEEAVEVTAASVAEEVIKILDEREKRSIKQNKVRNVMTTKKDTLKNLERSFDLIDAIKAKTEGRDLKGANLEYHQEAERKLGSRAAARSGNTVHIPTSALRAAPAGAQASSTVTAVQDDILLRDSFVDLLLKDSIIGKMNVQRLNGLTEAKYMIPRATSSAADAFGFITEGQDAPIGKSAFDNVPLTPKTFAGEVVMNRRTLLTTPGIQGILSKQIIDRSREKLEAAMFGASDLANAPKSLLSVISALKTGTTEWDYKNFLATIAAFTDRGVSEEAIMFAMRGATLANLKSILKDDKNAVSSYIVGDDGKLAGRPIASSGIFGGDEMLVGDFSGVMIGEWDGLTLDVDPWTEARNGGVCLRLFTDLDWTFVGQDDSLIHLKRGTTTK</sequence>
<evidence type="ECO:0000313" key="8">
    <source>
        <dbReference type="Proteomes" id="UP000078504"/>
    </source>
</evidence>
<protein>
    <recommendedName>
        <fullName evidence="9">Phage major capsid protein</fullName>
    </recommendedName>
</protein>
<keyword evidence="1" id="KW-1188">Viral release from host cell</keyword>
<feature type="coiled-coil region" evidence="4">
    <location>
        <begin position="185"/>
        <end position="238"/>
    </location>
</feature>
<name>A0A1B7HN67_9ENTR</name>
<evidence type="ECO:0000256" key="2">
    <source>
        <dbReference type="ARBA" id="ARBA00022670"/>
    </source>
</evidence>
<evidence type="ECO:0000259" key="6">
    <source>
        <dbReference type="Pfam" id="PF05065"/>
    </source>
</evidence>